<evidence type="ECO:0000259" key="1">
    <source>
        <dbReference type="Pfam" id="PF13468"/>
    </source>
</evidence>
<evidence type="ECO:0000313" key="2">
    <source>
        <dbReference type="EMBL" id="CUH99641.1"/>
    </source>
</evidence>
<reference evidence="2 3" key="1">
    <citation type="submission" date="2015-09" db="EMBL/GenBank/DDBJ databases">
        <authorList>
            <consortium name="Swine Surveillance"/>
        </authorList>
    </citation>
    <scope>NUCLEOTIDE SEQUENCE [LARGE SCALE GENOMIC DNA]</scope>
    <source>
        <strain evidence="2 3">CECT 8399</strain>
    </source>
</reference>
<protein>
    <recommendedName>
        <fullName evidence="1">Glyoxalase-like domain-containing protein</fullName>
    </recommendedName>
</protein>
<dbReference type="RefSeq" id="WP_058285779.1">
    <property type="nucleotide sequence ID" value="NZ_CYSR01000021.1"/>
</dbReference>
<dbReference type="Gene3D" id="3.10.180.10">
    <property type="entry name" value="2,3-Dihydroxybiphenyl 1,2-Dioxygenase, domain 1"/>
    <property type="match status" value="1"/>
</dbReference>
<dbReference type="InterPro" id="IPR029068">
    <property type="entry name" value="Glyas_Bleomycin-R_OHBP_Dase"/>
</dbReference>
<dbReference type="InterPro" id="IPR025870">
    <property type="entry name" value="Glyoxalase-like_dom"/>
</dbReference>
<dbReference type="AlphaFoldDB" id="A0A0P1H9A2"/>
<proteinExistence type="predicted"/>
<name>A0A0P1H9A2_9RHOB</name>
<evidence type="ECO:0000313" key="3">
    <source>
        <dbReference type="Proteomes" id="UP000051326"/>
    </source>
</evidence>
<gene>
    <name evidence="2" type="ORF">PHA8399_01763</name>
</gene>
<dbReference type="Proteomes" id="UP000051326">
    <property type="component" value="Unassembled WGS sequence"/>
</dbReference>
<feature type="domain" description="Glyoxalase-like" evidence="1">
    <location>
        <begin position="3"/>
        <end position="173"/>
    </location>
</feature>
<accession>A0A0P1H9A2</accession>
<sequence length="202" mass="22316">MILDHLAVAGTTLEEAVVHTEEALGIPFGPGGSHARYGTHNRLTGLEDGLYLEAIAIDPDARPQEQPRWFNLDQFTGPARLSNWILRSEDLEAEKPLLPPHAQRHVQMQRGDLSWLMTVPADGLLPFDNLFPAVLEWQAEPPAARLPQSGCRLRRLILSHPEAAALQAALDRILSDPRVKVEPGAPAMMAEFSTPHGTRLLR</sequence>
<organism evidence="2 3">
    <name type="scientific">Leisingera aquaemixtae</name>
    <dbReference type="NCBI Taxonomy" id="1396826"/>
    <lineage>
        <taxon>Bacteria</taxon>
        <taxon>Pseudomonadati</taxon>
        <taxon>Pseudomonadota</taxon>
        <taxon>Alphaproteobacteria</taxon>
        <taxon>Rhodobacterales</taxon>
        <taxon>Roseobacteraceae</taxon>
        <taxon>Leisingera</taxon>
    </lineage>
</organism>
<dbReference type="EMBL" id="CYSR01000021">
    <property type="protein sequence ID" value="CUH99641.1"/>
    <property type="molecule type" value="Genomic_DNA"/>
</dbReference>
<dbReference type="Pfam" id="PF13468">
    <property type="entry name" value="Glyoxalase_3"/>
    <property type="match status" value="1"/>
</dbReference>
<dbReference type="STRING" id="1396826.PHA8399_01763"/>